<feature type="transmembrane region" description="Helical" evidence="12">
    <location>
        <begin position="265"/>
        <end position="294"/>
    </location>
</feature>
<sequence length="360" mass="38077">MDWTPLLQVALLGAAVAAVPLTWWHLRASGGSPAARLRALAVLTAFLTFDLIAFGAFTRLTDSGLGCPDWPGCYGQASPVGARAHIAVEQAARPTGPVTHGKAWVEMIHRYLAAGVGVLCVVLCFQNWRQRASGVGRPGLATLTLGWVILQGAFGALTVTMKLFPAIVTLHLLFGIGLLLLLVLQAEALQPRPLQASAALRTGLWVLLVLVVLQVSLGGWVSTNYAVLACDEFPSCRAGSLWPDADFAGGFTLWRELGTDGRGGLLSFAALIAIHLAHRVGAFAVLAGLIWAGLRLRREGLTRPAAWLWGLAAWQFLSGLSNVVLGWPLVAALAHTSGAAALLAVLVSLLARLHAGQRIR</sequence>
<feature type="transmembrane region" description="Helical" evidence="12">
    <location>
        <begin position="108"/>
        <end position="128"/>
    </location>
</feature>
<accession>A0ABV0G6B4</accession>
<evidence type="ECO:0000313" key="14">
    <source>
        <dbReference type="Proteomes" id="UP001495147"/>
    </source>
</evidence>
<evidence type="ECO:0000256" key="9">
    <source>
        <dbReference type="ARBA" id="ARBA00023136"/>
    </source>
</evidence>
<organism evidence="13 14">
    <name type="scientific">Roseateles paludis</name>
    <dbReference type="NCBI Taxonomy" id="3145238"/>
    <lineage>
        <taxon>Bacteria</taxon>
        <taxon>Pseudomonadati</taxon>
        <taxon>Pseudomonadota</taxon>
        <taxon>Betaproteobacteria</taxon>
        <taxon>Burkholderiales</taxon>
        <taxon>Sphaerotilaceae</taxon>
        <taxon>Roseateles</taxon>
    </lineage>
</organism>
<dbReference type="PANTHER" id="PTHR35457:SF1">
    <property type="entry name" value="HEME A SYNTHASE"/>
    <property type="match status" value="1"/>
</dbReference>
<name>A0ABV0G6B4_9BURK</name>
<evidence type="ECO:0000256" key="7">
    <source>
        <dbReference type="ARBA" id="ARBA00023004"/>
    </source>
</evidence>
<keyword evidence="6" id="KW-0560">Oxidoreductase</keyword>
<keyword evidence="8" id="KW-0350">Heme biosynthesis</keyword>
<dbReference type="InterPro" id="IPR003780">
    <property type="entry name" value="COX15/CtaA_fam"/>
</dbReference>
<comment type="pathway">
    <text evidence="11">Porphyrin-containing compound metabolism.</text>
</comment>
<evidence type="ECO:0000256" key="1">
    <source>
        <dbReference type="ARBA" id="ARBA00004141"/>
    </source>
</evidence>
<keyword evidence="14" id="KW-1185">Reference proteome</keyword>
<comment type="caution">
    <text evidence="13">The sequence shown here is derived from an EMBL/GenBank/DDBJ whole genome shotgun (WGS) entry which is preliminary data.</text>
</comment>
<keyword evidence="10" id="KW-1015">Disulfide bond</keyword>
<dbReference type="InterPro" id="IPR050450">
    <property type="entry name" value="COX15/CtaA_HemeA_synthase"/>
</dbReference>
<feature type="transmembrane region" description="Helical" evidence="12">
    <location>
        <begin position="331"/>
        <end position="351"/>
    </location>
</feature>
<keyword evidence="4" id="KW-0479">Metal-binding</keyword>
<dbReference type="Pfam" id="PF02628">
    <property type="entry name" value="COX15-CtaA"/>
    <property type="match status" value="1"/>
</dbReference>
<protein>
    <submittedName>
        <fullName evidence="13">COX15/CtaA family protein</fullName>
    </submittedName>
</protein>
<dbReference type="RefSeq" id="WP_347706071.1">
    <property type="nucleotide sequence ID" value="NZ_JBDPZD010000006.1"/>
</dbReference>
<keyword evidence="9 12" id="KW-0472">Membrane</keyword>
<keyword evidence="7" id="KW-0408">Iron</keyword>
<evidence type="ECO:0000313" key="13">
    <source>
        <dbReference type="EMBL" id="MEO3693259.1"/>
    </source>
</evidence>
<evidence type="ECO:0000256" key="12">
    <source>
        <dbReference type="SAM" id="Phobius"/>
    </source>
</evidence>
<evidence type="ECO:0000256" key="8">
    <source>
        <dbReference type="ARBA" id="ARBA00023133"/>
    </source>
</evidence>
<evidence type="ECO:0000256" key="3">
    <source>
        <dbReference type="ARBA" id="ARBA00022692"/>
    </source>
</evidence>
<evidence type="ECO:0000256" key="5">
    <source>
        <dbReference type="ARBA" id="ARBA00022989"/>
    </source>
</evidence>
<keyword evidence="3 12" id="KW-0812">Transmembrane</keyword>
<feature type="transmembrane region" description="Helical" evidence="12">
    <location>
        <begin position="140"/>
        <end position="157"/>
    </location>
</feature>
<dbReference type="EMBL" id="JBDPZD010000006">
    <property type="protein sequence ID" value="MEO3693259.1"/>
    <property type="molecule type" value="Genomic_DNA"/>
</dbReference>
<feature type="transmembrane region" description="Helical" evidence="12">
    <location>
        <begin position="198"/>
        <end position="217"/>
    </location>
</feature>
<feature type="transmembrane region" description="Helical" evidence="12">
    <location>
        <begin position="38"/>
        <end position="57"/>
    </location>
</feature>
<dbReference type="PANTHER" id="PTHR35457">
    <property type="entry name" value="HEME A SYNTHASE"/>
    <property type="match status" value="1"/>
</dbReference>
<evidence type="ECO:0000256" key="10">
    <source>
        <dbReference type="ARBA" id="ARBA00023157"/>
    </source>
</evidence>
<comment type="subcellular location">
    <subcellularLocation>
        <location evidence="1">Membrane</location>
        <topology evidence="1">Multi-pass membrane protein</topology>
    </subcellularLocation>
</comment>
<evidence type="ECO:0000256" key="2">
    <source>
        <dbReference type="ARBA" id="ARBA00022475"/>
    </source>
</evidence>
<dbReference type="Proteomes" id="UP001495147">
    <property type="component" value="Unassembled WGS sequence"/>
</dbReference>
<evidence type="ECO:0000256" key="11">
    <source>
        <dbReference type="ARBA" id="ARBA00023444"/>
    </source>
</evidence>
<feature type="transmembrane region" description="Helical" evidence="12">
    <location>
        <begin position="6"/>
        <end position="26"/>
    </location>
</feature>
<feature type="transmembrane region" description="Helical" evidence="12">
    <location>
        <begin position="163"/>
        <end position="186"/>
    </location>
</feature>
<reference evidence="13 14" key="1">
    <citation type="submission" date="2024-05" db="EMBL/GenBank/DDBJ databases">
        <title>Roseateles sp. DJS-2-20 16S ribosomal RNA gene Genome sequencing and assembly.</title>
        <authorList>
            <person name="Woo H."/>
        </authorList>
    </citation>
    <scope>NUCLEOTIDE SEQUENCE [LARGE SCALE GENOMIC DNA]</scope>
    <source>
        <strain evidence="13 14">DJS-2-20</strain>
    </source>
</reference>
<keyword evidence="2" id="KW-1003">Cell membrane</keyword>
<keyword evidence="5 12" id="KW-1133">Transmembrane helix</keyword>
<feature type="transmembrane region" description="Helical" evidence="12">
    <location>
        <begin position="306"/>
        <end position="325"/>
    </location>
</feature>
<evidence type="ECO:0000256" key="6">
    <source>
        <dbReference type="ARBA" id="ARBA00023002"/>
    </source>
</evidence>
<evidence type="ECO:0000256" key="4">
    <source>
        <dbReference type="ARBA" id="ARBA00022723"/>
    </source>
</evidence>
<proteinExistence type="predicted"/>
<gene>
    <name evidence="13" type="ORF">ABDJ85_17450</name>
</gene>